<dbReference type="Proteomes" id="UP001295684">
    <property type="component" value="Unassembled WGS sequence"/>
</dbReference>
<comment type="caution">
    <text evidence="1">The sequence shown here is derived from an EMBL/GenBank/DDBJ whole genome shotgun (WGS) entry which is preliminary data.</text>
</comment>
<evidence type="ECO:0000313" key="1">
    <source>
        <dbReference type="EMBL" id="CAI2365709.1"/>
    </source>
</evidence>
<reference evidence="1" key="1">
    <citation type="submission" date="2023-07" db="EMBL/GenBank/DDBJ databases">
        <authorList>
            <consortium name="AG Swart"/>
            <person name="Singh M."/>
            <person name="Singh A."/>
            <person name="Seah K."/>
            <person name="Emmerich C."/>
        </authorList>
    </citation>
    <scope>NUCLEOTIDE SEQUENCE</scope>
    <source>
        <strain evidence="1">DP1</strain>
    </source>
</reference>
<name>A0AAD1X790_EUPCR</name>
<organism evidence="1 2">
    <name type="scientific">Euplotes crassus</name>
    <dbReference type="NCBI Taxonomy" id="5936"/>
    <lineage>
        <taxon>Eukaryota</taxon>
        <taxon>Sar</taxon>
        <taxon>Alveolata</taxon>
        <taxon>Ciliophora</taxon>
        <taxon>Intramacronucleata</taxon>
        <taxon>Spirotrichea</taxon>
        <taxon>Hypotrichia</taxon>
        <taxon>Euplotida</taxon>
        <taxon>Euplotidae</taxon>
        <taxon>Moneuplotes</taxon>
    </lineage>
</organism>
<protein>
    <submittedName>
        <fullName evidence="1">Uncharacterized protein</fullName>
    </submittedName>
</protein>
<dbReference type="AlphaFoldDB" id="A0AAD1X790"/>
<keyword evidence="2" id="KW-1185">Reference proteome</keyword>
<dbReference type="EMBL" id="CAMPGE010006811">
    <property type="protein sequence ID" value="CAI2365709.1"/>
    <property type="molecule type" value="Genomic_DNA"/>
</dbReference>
<evidence type="ECO:0000313" key="2">
    <source>
        <dbReference type="Proteomes" id="UP001295684"/>
    </source>
</evidence>
<gene>
    <name evidence="1" type="ORF">ECRASSUSDP1_LOCUS7007</name>
</gene>
<sequence length="75" mass="8691">MKESITSITKDKGIRLKRDPNIIKTDILSLVTCSDEFICYIYRCCCQLYSQCICQSLLQCSEYPVYWPKHSAACQ</sequence>
<accession>A0AAD1X790</accession>
<proteinExistence type="predicted"/>